<dbReference type="InterPro" id="IPR031052">
    <property type="entry name" value="FHY3/FAR1"/>
</dbReference>
<dbReference type="EMBL" id="PQIB02000002">
    <property type="protein sequence ID" value="RLN33367.1"/>
    <property type="molecule type" value="Genomic_DNA"/>
</dbReference>
<evidence type="ECO:0000256" key="5">
    <source>
        <dbReference type="PROSITE-ProRule" id="PRU00325"/>
    </source>
</evidence>
<protein>
    <recommendedName>
        <fullName evidence="6">Protein FAR1-RELATED SEQUENCE</fullName>
    </recommendedName>
</protein>
<dbReference type="PANTHER" id="PTHR31669">
    <property type="entry name" value="PROTEIN FAR1-RELATED SEQUENCE 10-RELATED"/>
    <property type="match status" value="1"/>
</dbReference>
<feature type="region of interest" description="Disordered" evidence="7">
    <location>
        <begin position="419"/>
        <end position="459"/>
    </location>
</feature>
<evidence type="ECO:0000256" key="4">
    <source>
        <dbReference type="ARBA" id="ARBA00022833"/>
    </source>
</evidence>
<dbReference type="SMART" id="SM00575">
    <property type="entry name" value="ZnF_PMZ"/>
    <property type="match status" value="1"/>
</dbReference>
<dbReference type="InterPro" id="IPR006564">
    <property type="entry name" value="Znf_PMZ"/>
</dbReference>
<dbReference type="PANTHER" id="PTHR31669:SF307">
    <property type="entry name" value="PROTEIN FAR1-RELATED SEQUENCE"/>
    <property type="match status" value="1"/>
</dbReference>
<comment type="function">
    <text evidence="6">Putative transcription activator involved in regulating light control of development.</text>
</comment>
<sequence>MQYAHFGDAITFDTTYRSKLYDMPFGLFVGVNNHYQSVILGGVLMQHETVESFKWVFREFVTLMWGKAPSTILTDIGQCDVMEVAIQEVLPDTTHRWCKVHVLSKENEFLGLICSKKSGFKDDFQKITDSMLTVREFESAWKHLLDKYNLHGNAFLSQIYDSRHKWAKPYFKGKFCAKQTSMQRNECANHMFKGYVPQNRSINMFVRHYNKLQSYLDSKESFEESRSGKRTRVMSKGVPVEEHAAKIYTRAMFEKFDEIIFQCGSYVVDEKERGKAYLARHIRSDCRESLSQVEFEVTIMVEDGAVDCECGLGEHLGMPCCHAVKVMIHLGMLEIPAGNIVKRWTMDATENLPADMIGHENDKAAESSESYRQSELFIRVLEFVKYSSRSDRAFEIGLAGLVELGQELSELNQVKDASVLSEQHSRPAAQGSDVQGMSAAATDDATTAAKKQRYESRGT</sequence>
<keyword evidence="3 5" id="KW-0863">Zinc-finger</keyword>
<dbReference type="PROSITE" id="PS50966">
    <property type="entry name" value="ZF_SWIM"/>
    <property type="match status" value="1"/>
</dbReference>
<reference evidence="10" key="1">
    <citation type="journal article" date="2019" name="Nat. Commun.">
        <title>The genome of broomcorn millet.</title>
        <authorList>
            <person name="Zou C."/>
            <person name="Miki D."/>
            <person name="Li D."/>
            <person name="Tang Q."/>
            <person name="Xiao L."/>
            <person name="Rajput S."/>
            <person name="Deng P."/>
            <person name="Jia W."/>
            <person name="Huang R."/>
            <person name="Zhang M."/>
            <person name="Sun Y."/>
            <person name="Hu J."/>
            <person name="Fu X."/>
            <person name="Schnable P.S."/>
            <person name="Li F."/>
            <person name="Zhang H."/>
            <person name="Feng B."/>
            <person name="Zhu X."/>
            <person name="Liu R."/>
            <person name="Schnable J.C."/>
            <person name="Zhu J.-K."/>
            <person name="Zhang H."/>
        </authorList>
    </citation>
    <scope>NUCLEOTIDE SEQUENCE [LARGE SCALE GENOMIC DNA]</scope>
</reference>
<gene>
    <name evidence="9" type="ORF">C2845_PM03G21500</name>
</gene>
<evidence type="ECO:0000313" key="9">
    <source>
        <dbReference type="EMBL" id="RLN33367.1"/>
    </source>
</evidence>
<comment type="similarity">
    <text evidence="1 6">Belongs to the FHY3/FAR1 family.</text>
</comment>
<evidence type="ECO:0000256" key="1">
    <source>
        <dbReference type="ARBA" id="ARBA00005889"/>
    </source>
</evidence>
<dbReference type="STRING" id="4540.A0A3L6T7C4"/>
<dbReference type="GO" id="GO:0008270">
    <property type="term" value="F:zinc ion binding"/>
    <property type="evidence" value="ECO:0007669"/>
    <property type="project" value="UniProtKB-UniRule"/>
</dbReference>
<dbReference type="GO" id="GO:0005634">
    <property type="term" value="C:nucleus"/>
    <property type="evidence" value="ECO:0007669"/>
    <property type="project" value="UniProtKB-SubCell"/>
</dbReference>
<dbReference type="InterPro" id="IPR007527">
    <property type="entry name" value="Znf_SWIM"/>
</dbReference>
<dbReference type="Pfam" id="PF04434">
    <property type="entry name" value="SWIM"/>
    <property type="match status" value="1"/>
</dbReference>
<dbReference type="Proteomes" id="UP000275267">
    <property type="component" value="Unassembled WGS sequence"/>
</dbReference>
<keyword evidence="10" id="KW-1185">Reference proteome</keyword>
<keyword evidence="6" id="KW-0539">Nucleus</keyword>
<name>A0A3L6T7C4_PANMI</name>
<comment type="subcellular location">
    <subcellularLocation>
        <location evidence="6">Nucleus</location>
    </subcellularLocation>
</comment>
<evidence type="ECO:0000313" key="10">
    <source>
        <dbReference type="Proteomes" id="UP000275267"/>
    </source>
</evidence>
<keyword evidence="4 6" id="KW-0862">Zinc</keyword>
<keyword evidence="2 6" id="KW-0479">Metal-binding</keyword>
<dbReference type="AlphaFoldDB" id="A0A3L6T7C4"/>
<feature type="domain" description="SWIM-type" evidence="8">
    <location>
        <begin position="295"/>
        <end position="331"/>
    </location>
</feature>
<dbReference type="OrthoDB" id="646615at2759"/>
<dbReference type="Pfam" id="PF10551">
    <property type="entry name" value="MULE"/>
    <property type="match status" value="1"/>
</dbReference>
<organism evidence="9 10">
    <name type="scientific">Panicum miliaceum</name>
    <name type="common">Proso millet</name>
    <name type="synonym">Broomcorn millet</name>
    <dbReference type="NCBI Taxonomy" id="4540"/>
    <lineage>
        <taxon>Eukaryota</taxon>
        <taxon>Viridiplantae</taxon>
        <taxon>Streptophyta</taxon>
        <taxon>Embryophyta</taxon>
        <taxon>Tracheophyta</taxon>
        <taxon>Spermatophyta</taxon>
        <taxon>Magnoliopsida</taxon>
        <taxon>Liliopsida</taxon>
        <taxon>Poales</taxon>
        <taxon>Poaceae</taxon>
        <taxon>PACMAD clade</taxon>
        <taxon>Panicoideae</taxon>
        <taxon>Panicodae</taxon>
        <taxon>Paniceae</taxon>
        <taxon>Panicinae</taxon>
        <taxon>Panicum</taxon>
        <taxon>Panicum sect. Panicum</taxon>
    </lineage>
</organism>
<accession>A0A3L6T7C4</accession>
<dbReference type="InterPro" id="IPR018289">
    <property type="entry name" value="MULE_transposase_dom"/>
</dbReference>
<comment type="caution">
    <text evidence="9">The sequence shown here is derived from an EMBL/GenBank/DDBJ whole genome shotgun (WGS) entry which is preliminary data.</text>
</comment>
<evidence type="ECO:0000256" key="2">
    <source>
        <dbReference type="ARBA" id="ARBA00022723"/>
    </source>
</evidence>
<evidence type="ECO:0000256" key="7">
    <source>
        <dbReference type="SAM" id="MobiDB-lite"/>
    </source>
</evidence>
<proteinExistence type="inferred from homology"/>
<evidence type="ECO:0000256" key="6">
    <source>
        <dbReference type="RuleBase" id="RU367018"/>
    </source>
</evidence>
<dbReference type="GO" id="GO:0006355">
    <property type="term" value="P:regulation of DNA-templated transcription"/>
    <property type="evidence" value="ECO:0007669"/>
    <property type="project" value="UniProtKB-UniRule"/>
</dbReference>
<evidence type="ECO:0000256" key="3">
    <source>
        <dbReference type="ARBA" id="ARBA00022771"/>
    </source>
</evidence>
<evidence type="ECO:0000259" key="8">
    <source>
        <dbReference type="PROSITE" id="PS50966"/>
    </source>
</evidence>
<feature type="compositionally biased region" description="Low complexity" evidence="7">
    <location>
        <begin position="439"/>
        <end position="449"/>
    </location>
</feature>